<keyword evidence="3" id="KW-1185">Reference proteome</keyword>
<dbReference type="AlphaFoldDB" id="A0A1Y1JT65"/>
<organism evidence="2 3">
    <name type="scientific">Plasmodium gonderi</name>
    <dbReference type="NCBI Taxonomy" id="77519"/>
    <lineage>
        <taxon>Eukaryota</taxon>
        <taxon>Sar</taxon>
        <taxon>Alveolata</taxon>
        <taxon>Apicomplexa</taxon>
        <taxon>Aconoidasida</taxon>
        <taxon>Haemosporida</taxon>
        <taxon>Plasmodiidae</taxon>
        <taxon>Plasmodium</taxon>
        <taxon>Plasmodium (Plasmodium)</taxon>
    </lineage>
</organism>
<keyword evidence="1" id="KW-0472">Membrane</keyword>
<reference evidence="3" key="1">
    <citation type="submission" date="2017-04" db="EMBL/GenBank/DDBJ databases">
        <title>Plasmodium gonderi genome.</title>
        <authorList>
            <person name="Arisue N."/>
            <person name="Honma H."/>
            <person name="Kawai S."/>
            <person name="Tougan T."/>
            <person name="Tanabe K."/>
            <person name="Horii T."/>
        </authorList>
    </citation>
    <scope>NUCLEOTIDE SEQUENCE [LARGE SCALE GENOMIC DNA]</scope>
    <source>
        <strain evidence="3">ATCC 30045</strain>
    </source>
</reference>
<comment type="caution">
    <text evidence="2">The sequence shown here is derived from an EMBL/GenBank/DDBJ whole genome shotgun (WGS) entry which is preliminary data.</text>
</comment>
<keyword evidence="1" id="KW-1133">Transmembrane helix</keyword>
<dbReference type="GeneID" id="39745135"/>
<evidence type="ECO:0000313" key="3">
    <source>
        <dbReference type="Proteomes" id="UP000195521"/>
    </source>
</evidence>
<evidence type="ECO:0000256" key="1">
    <source>
        <dbReference type="SAM" id="Phobius"/>
    </source>
</evidence>
<dbReference type="EMBL" id="BDQF01000237">
    <property type="protein sequence ID" value="GAW84327.1"/>
    <property type="molecule type" value="Genomic_DNA"/>
</dbReference>
<dbReference type="OrthoDB" id="389358at2759"/>
<sequence>MYRPPSVSVKYETIQTWKKFSCLDIYVDIFNKIKDVIKKFNDIEHNNLEKCENILNIVKNKENELKECYENELLDIYLISSEDINTLYEKCKLSFNSFSNFSFPTYASGALKRETENLSGIERNRENEMPLIEVKGEDDTQFENNLYSKGQDSLQSGQRSAKLEIAEREEVKPRSQRVVGTSNSFERVRDGVSGADNYNLVIHGNDDSDGKDSTDKFPTDIPNEHKGVHYDTDIFVIPNGKLSFDDTSVNKEADAISIYITESDSQESAKKVTVENSFYFKIGELLEDKAEIHTWGDSTYNLSQPGNSGNKERKHRERVIPLLIYAHINIISNKYNSVNYSKIYTSGGPTFINLSPDADDKKMTVDNNSNGPYDENQGLIYNKYIIIALVPLAIILLLSLLIKVSYNLLH</sequence>
<dbReference type="Proteomes" id="UP000195521">
    <property type="component" value="Unassembled WGS sequence"/>
</dbReference>
<feature type="transmembrane region" description="Helical" evidence="1">
    <location>
        <begin position="384"/>
        <end position="402"/>
    </location>
</feature>
<protein>
    <submittedName>
        <fullName evidence="2">Variable surface protein</fullName>
    </submittedName>
</protein>
<accession>A0A1Y1JT65</accession>
<gene>
    <name evidence="2" type="ORF">PGO_002355</name>
</gene>
<name>A0A1Y1JT65_PLAGO</name>
<proteinExistence type="predicted"/>
<dbReference type="RefSeq" id="XP_028546916.1">
    <property type="nucleotide sequence ID" value="XM_028691115.1"/>
</dbReference>
<evidence type="ECO:0000313" key="2">
    <source>
        <dbReference type="EMBL" id="GAW84327.1"/>
    </source>
</evidence>
<keyword evidence="1" id="KW-0812">Transmembrane</keyword>